<organism evidence="4 5">
    <name type="scientific">Methanococcus maripaludis</name>
    <name type="common">Methanococcus deltae</name>
    <dbReference type="NCBI Taxonomy" id="39152"/>
    <lineage>
        <taxon>Archaea</taxon>
        <taxon>Methanobacteriati</taxon>
        <taxon>Methanobacteriota</taxon>
        <taxon>Methanomada group</taxon>
        <taxon>Methanococci</taxon>
        <taxon>Methanococcales</taxon>
        <taxon>Methanococcaceae</taxon>
        <taxon>Methanococcus</taxon>
    </lineage>
</organism>
<proteinExistence type="predicted"/>
<keyword evidence="2" id="KW-1133">Transmembrane helix</keyword>
<dbReference type="EMBL" id="CP026606">
    <property type="protein sequence ID" value="AVB76051.1"/>
    <property type="molecule type" value="Genomic_DNA"/>
</dbReference>
<feature type="domain" description="DUF7343" evidence="3">
    <location>
        <begin position="386"/>
        <end position="445"/>
    </location>
</feature>
<keyword evidence="1" id="KW-0175">Coiled coil</keyword>
<feature type="transmembrane region" description="Helical" evidence="2">
    <location>
        <begin position="217"/>
        <end position="237"/>
    </location>
</feature>
<evidence type="ECO:0000313" key="4">
    <source>
        <dbReference type="EMBL" id="AVB76051.1"/>
    </source>
</evidence>
<gene>
    <name evidence="4" type="ORF">MMJJ_06350</name>
</gene>
<sequence>MSKPILNNYKLYLLVALMFCSISAVDSYRFDDYSVIYSIDQNDNFYEEINLKIYNNNSDDLYEISYTIPQETSNLTFNSSKEIDSYSITTDDAGATEVSVKLTEPIGPWQTGDLLVSFTGEVSDIGGKKQVYIIVPAFDSNFKLSVQLPEGAAIVSPVKDVLSISPRDYTVGTNGKSIFVEWEKELTSEEKYFEVTINYVLTGVITPSTTGENNEDLYRAVSIVLAVLVVALIFFIYRNYNKVKMINELQNEINGLNKGLEISHLNLQNKNKELQRLEELNEHVLKELDLSKNKLKDYELKINELNEEILQCRDQVGNHTKLKEELNSKDAVIKSLNDYKKLSEELKLKINELNGLIGEKERYIIELKEKIGDYESHKSETLMNILTDDEKQLIELIREHGSISQKEIVDVTGLTKPKVSRMISDLEQRGMVRKVKIGRINKIALSEDLDGSI</sequence>
<dbReference type="InterPro" id="IPR036388">
    <property type="entry name" value="WH-like_DNA-bd_sf"/>
</dbReference>
<dbReference type="KEGG" id="mmad:MMJJ_06350"/>
<dbReference type="SUPFAM" id="SSF46785">
    <property type="entry name" value="Winged helix' DNA-binding domain"/>
    <property type="match status" value="1"/>
</dbReference>
<evidence type="ECO:0000256" key="1">
    <source>
        <dbReference type="SAM" id="Coils"/>
    </source>
</evidence>
<dbReference type="Gene3D" id="1.10.10.10">
    <property type="entry name" value="Winged helix-like DNA-binding domain superfamily/Winged helix DNA-binding domain"/>
    <property type="match status" value="1"/>
</dbReference>
<keyword evidence="2" id="KW-0472">Membrane</keyword>
<name>A0A2L1C9I6_METMI</name>
<evidence type="ECO:0000313" key="5">
    <source>
        <dbReference type="Proteomes" id="UP000239462"/>
    </source>
</evidence>
<protein>
    <submittedName>
        <fullName evidence="4">MarR family protein</fullName>
    </submittedName>
</protein>
<dbReference type="InterPro" id="IPR055767">
    <property type="entry name" value="DUF7343"/>
</dbReference>
<keyword evidence="2" id="KW-0812">Transmembrane</keyword>
<feature type="coiled-coil region" evidence="1">
    <location>
        <begin position="257"/>
        <end position="359"/>
    </location>
</feature>
<dbReference type="AlphaFoldDB" id="A0A2L1C9I6"/>
<dbReference type="InterPro" id="IPR036390">
    <property type="entry name" value="WH_DNA-bd_sf"/>
</dbReference>
<evidence type="ECO:0000256" key="2">
    <source>
        <dbReference type="SAM" id="Phobius"/>
    </source>
</evidence>
<reference evidence="5" key="1">
    <citation type="journal article" date="2018" name="Genome Announc.">
        <title>Complete Genome Sequence of the Methanococcus maripaludis Type Strain JJ (DSM 2067), a Model for Selenoprotein Synthesis in Archaea.</title>
        <authorList>
            <person name="Poehlein A."/>
            <person name="Heym D."/>
            <person name="Quitzke V."/>
            <person name="Fersch J."/>
            <person name="Daniel R."/>
            <person name="Rother M."/>
        </authorList>
    </citation>
    <scope>NUCLEOTIDE SEQUENCE [LARGE SCALE GENOMIC DNA]</scope>
    <source>
        <strain evidence="5">DSM 2067</strain>
    </source>
</reference>
<evidence type="ECO:0000259" key="3">
    <source>
        <dbReference type="Pfam" id="PF24034"/>
    </source>
</evidence>
<dbReference type="Pfam" id="PF24034">
    <property type="entry name" value="DUF7343"/>
    <property type="match status" value="1"/>
</dbReference>
<dbReference type="Proteomes" id="UP000239462">
    <property type="component" value="Chromosome"/>
</dbReference>
<accession>A0A2L1C9I6</accession>